<organism evidence="4 5">
    <name type="scientific">Salinirubrum litoreum</name>
    <dbReference type="NCBI Taxonomy" id="1126234"/>
    <lineage>
        <taxon>Archaea</taxon>
        <taxon>Methanobacteriati</taxon>
        <taxon>Methanobacteriota</taxon>
        <taxon>Stenosarchaea group</taxon>
        <taxon>Halobacteria</taxon>
        <taxon>Halobacteriales</taxon>
        <taxon>Haloferacaceae</taxon>
        <taxon>Salinirubrum</taxon>
    </lineage>
</organism>
<dbReference type="InterPro" id="IPR012341">
    <property type="entry name" value="6hp_glycosidase-like_sf"/>
</dbReference>
<dbReference type="InterPro" id="IPR054491">
    <property type="entry name" value="MGH1-like_GH"/>
</dbReference>
<dbReference type="AlphaFoldDB" id="A0ABD5RGQ2"/>
<dbReference type="Pfam" id="PF14742">
    <property type="entry name" value="GDE_N_bis"/>
    <property type="match status" value="1"/>
</dbReference>
<feature type="region of interest" description="Disordered" evidence="1">
    <location>
        <begin position="641"/>
        <end position="682"/>
    </location>
</feature>
<dbReference type="Proteomes" id="UP001596201">
    <property type="component" value="Unassembled WGS sequence"/>
</dbReference>
<dbReference type="RefSeq" id="WP_227231183.1">
    <property type="nucleotide sequence ID" value="NZ_JAJCVJ010000003.1"/>
</dbReference>
<comment type="caution">
    <text evidence="4">The sequence shown here is derived from an EMBL/GenBank/DDBJ whole genome shotgun (WGS) entry which is preliminary data.</text>
</comment>
<protein>
    <submittedName>
        <fullName evidence="4">Glycogen debranching N-terminal domain-containing protein</fullName>
    </submittedName>
</protein>
<evidence type="ECO:0000259" key="3">
    <source>
        <dbReference type="Pfam" id="PF22422"/>
    </source>
</evidence>
<evidence type="ECO:0000313" key="4">
    <source>
        <dbReference type="EMBL" id="MFC5369128.1"/>
    </source>
</evidence>
<dbReference type="SUPFAM" id="SSF48208">
    <property type="entry name" value="Six-hairpin glycosidases"/>
    <property type="match status" value="1"/>
</dbReference>
<dbReference type="Pfam" id="PF22422">
    <property type="entry name" value="MGH1-like_GH"/>
    <property type="match status" value="1"/>
</dbReference>
<evidence type="ECO:0000313" key="5">
    <source>
        <dbReference type="Proteomes" id="UP001596201"/>
    </source>
</evidence>
<evidence type="ECO:0000256" key="1">
    <source>
        <dbReference type="SAM" id="MobiDB-lite"/>
    </source>
</evidence>
<dbReference type="InterPro" id="IPR032856">
    <property type="entry name" value="GDE_N_bis"/>
</dbReference>
<evidence type="ECO:0000259" key="2">
    <source>
        <dbReference type="Pfam" id="PF14742"/>
    </source>
</evidence>
<name>A0ABD5RGQ2_9EURY</name>
<dbReference type="InterPro" id="IPR008928">
    <property type="entry name" value="6-hairpin_glycosidase_sf"/>
</dbReference>
<reference evidence="4 5" key="1">
    <citation type="journal article" date="2019" name="Int. J. Syst. Evol. Microbiol.">
        <title>The Global Catalogue of Microorganisms (GCM) 10K type strain sequencing project: providing services to taxonomists for standard genome sequencing and annotation.</title>
        <authorList>
            <consortium name="The Broad Institute Genomics Platform"/>
            <consortium name="The Broad Institute Genome Sequencing Center for Infectious Disease"/>
            <person name="Wu L."/>
            <person name="Ma J."/>
        </authorList>
    </citation>
    <scope>NUCLEOTIDE SEQUENCE [LARGE SCALE GENOMIC DNA]</scope>
    <source>
        <strain evidence="4 5">CGMCC 1.12237</strain>
    </source>
</reference>
<dbReference type="EMBL" id="JBHSKX010000004">
    <property type="protein sequence ID" value="MFC5369128.1"/>
    <property type="molecule type" value="Genomic_DNA"/>
</dbReference>
<keyword evidence="5" id="KW-1185">Reference proteome</keyword>
<accession>A0ABD5RGQ2</accession>
<dbReference type="Gene3D" id="1.50.10.10">
    <property type="match status" value="1"/>
</dbReference>
<feature type="domain" description="Mannosylglycerate hydrolase MGH1-like glycoside hydrolase" evidence="3">
    <location>
        <begin position="405"/>
        <end position="590"/>
    </location>
</feature>
<gene>
    <name evidence="4" type="ORF">ACFPJ5_19540</name>
</gene>
<feature type="domain" description="Putative glycogen debranching enzyme N-terminal" evidence="2">
    <location>
        <begin position="9"/>
        <end position="204"/>
    </location>
</feature>
<proteinExistence type="predicted"/>
<sequence length="682" mass="73247">MPPRTLVDGYTYLVLPDGESTRFTRDDVGGLYHRDTRYLSALQWTVDGQPLRTLQSTLRTPAVQRELLAPATPTVNDISAGSVPKHSGLVARRATAVAEGQGLVQRLTVSNHTPESTEHEVRVTFDVDFADLFEVRGFDSTIERAITRAHEDGVVTGTYEFAHDGETSRYTTRLTTESDEVEASVDAFAWSPTVPPQGTRTVELAVGLDGRTPSTSPDELSSDTAGPIDVEGVPTSEARHGPVVEQAAADLTALTTETPVGPVPLAGTPWFVTPFGRDALLTAYQTLPVAPTLAVGTLRYLARHRATTTDPVTEAEPGKILHEQRNGELAARGLIPHTPYYGTVDATPLWVVLLAETVAWLDSPALATDLRAPLRDALEWIYRATERGPDDPFVYYDSSDHGLTHKAWKDTADSIRAADGTPAGRPLAVAEVQSYASRALADGAELLERIDTDTAPPRPLDEYAARASTLRTRFDEEFWLPDAQFYAVAKTGTGDIVDSVTSNIGHCLWMETIPAERVDPVAARLTDDALAGGWGLRTLSAAEKGYSPVSYHAGGVWPHDTSLTALGLSAHGYGDAADELARHVLDAATSFSHQRLPELYCGFDRTAQPTTYPAACTPQAWAAGAPFAFLRASLGLRPDGTGGVEATRSSSLFPHTAVPDGSVDGVGQRDECSQTDPSSTEQ</sequence>